<name>A0ABW8IDC3_9GAMM</name>
<accession>A0ABW8IDC3</accession>
<comment type="caution">
    <text evidence="1">The sequence shown here is derived from an EMBL/GenBank/DDBJ whole genome shotgun (WGS) entry which is preliminary data.</text>
</comment>
<dbReference type="EMBL" id="JADIKI010000021">
    <property type="protein sequence ID" value="MFK2853160.1"/>
    <property type="molecule type" value="Genomic_DNA"/>
</dbReference>
<evidence type="ECO:0008006" key="3">
    <source>
        <dbReference type="Google" id="ProtNLM"/>
    </source>
</evidence>
<protein>
    <recommendedName>
        <fullName evidence="3">Prepilin peptidase</fullName>
    </recommendedName>
</protein>
<gene>
    <name evidence="1" type="ORF">ISP18_00950</name>
</gene>
<dbReference type="Proteomes" id="UP001620409">
    <property type="component" value="Unassembled WGS sequence"/>
</dbReference>
<dbReference type="RefSeq" id="WP_380016127.1">
    <property type="nucleotide sequence ID" value="NZ_JADIKI010000021.1"/>
</dbReference>
<sequence>MREPDGPPTLPELALLLFLVVAVVLVVAHGISQPMDFASYDTRAF</sequence>
<evidence type="ECO:0000313" key="1">
    <source>
        <dbReference type="EMBL" id="MFK2853160.1"/>
    </source>
</evidence>
<reference evidence="1 2" key="1">
    <citation type="submission" date="2020-10" db="EMBL/GenBank/DDBJ databases">
        <title>Phylogeny of dyella-like bacteria.</title>
        <authorList>
            <person name="Fu J."/>
        </authorList>
    </citation>
    <scope>NUCLEOTIDE SEQUENCE [LARGE SCALE GENOMIC DNA]</scope>
    <source>
        <strain evidence="1 2">DHG40</strain>
    </source>
</reference>
<proteinExistence type="predicted"/>
<organism evidence="1 2">
    <name type="scientific">Dyella humi</name>
    <dbReference type="NCBI Taxonomy" id="1770547"/>
    <lineage>
        <taxon>Bacteria</taxon>
        <taxon>Pseudomonadati</taxon>
        <taxon>Pseudomonadota</taxon>
        <taxon>Gammaproteobacteria</taxon>
        <taxon>Lysobacterales</taxon>
        <taxon>Rhodanobacteraceae</taxon>
        <taxon>Dyella</taxon>
    </lineage>
</organism>
<keyword evidence="2" id="KW-1185">Reference proteome</keyword>
<evidence type="ECO:0000313" key="2">
    <source>
        <dbReference type="Proteomes" id="UP001620409"/>
    </source>
</evidence>